<keyword evidence="3 6" id="KW-0812">Transmembrane</keyword>
<accession>A0A2J6PT53</accession>
<protein>
    <recommendedName>
        <fullName evidence="9">MFS general substrate transporter</fullName>
    </recommendedName>
</protein>
<comment type="subcellular location">
    <subcellularLocation>
        <location evidence="1">Membrane</location>
        <topology evidence="1">Multi-pass membrane protein</topology>
    </subcellularLocation>
</comment>
<evidence type="ECO:0000256" key="3">
    <source>
        <dbReference type="ARBA" id="ARBA00022692"/>
    </source>
</evidence>
<organism evidence="7 8">
    <name type="scientific">Hyaloscypha hepaticicola</name>
    <dbReference type="NCBI Taxonomy" id="2082293"/>
    <lineage>
        <taxon>Eukaryota</taxon>
        <taxon>Fungi</taxon>
        <taxon>Dikarya</taxon>
        <taxon>Ascomycota</taxon>
        <taxon>Pezizomycotina</taxon>
        <taxon>Leotiomycetes</taxon>
        <taxon>Helotiales</taxon>
        <taxon>Hyaloscyphaceae</taxon>
        <taxon>Hyaloscypha</taxon>
    </lineage>
</organism>
<evidence type="ECO:0000256" key="4">
    <source>
        <dbReference type="ARBA" id="ARBA00022989"/>
    </source>
</evidence>
<dbReference type="AlphaFoldDB" id="A0A2J6PT53"/>
<feature type="transmembrane region" description="Helical" evidence="6">
    <location>
        <begin position="42"/>
        <end position="64"/>
    </location>
</feature>
<keyword evidence="4 6" id="KW-1133">Transmembrane helix</keyword>
<evidence type="ECO:0000313" key="8">
    <source>
        <dbReference type="Proteomes" id="UP000235672"/>
    </source>
</evidence>
<keyword evidence="8" id="KW-1185">Reference proteome</keyword>
<name>A0A2J6PT53_9HELO</name>
<evidence type="ECO:0000256" key="2">
    <source>
        <dbReference type="ARBA" id="ARBA00022448"/>
    </source>
</evidence>
<sequence length="99" mass="10679">MGGNAKAAFATGFMIGLCNCGNLVSSNVFITDQSPRYKTGFGTGLGLTVLGLVASTVLKGYCWIKNRRRDDGKEDAKLEDSSEVLGDLGDEHPEFRYIL</sequence>
<dbReference type="GO" id="GO:0016020">
    <property type="term" value="C:membrane"/>
    <property type="evidence" value="ECO:0007669"/>
    <property type="project" value="UniProtKB-SubCell"/>
</dbReference>
<dbReference type="EMBL" id="KZ613501">
    <property type="protein sequence ID" value="PMD17215.1"/>
    <property type="molecule type" value="Genomic_DNA"/>
</dbReference>
<evidence type="ECO:0000313" key="7">
    <source>
        <dbReference type="EMBL" id="PMD17215.1"/>
    </source>
</evidence>
<dbReference type="GO" id="GO:0022857">
    <property type="term" value="F:transmembrane transporter activity"/>
    <property type="evidence" value="ECO:0007669"/>
    <property type="project" value="TreeGrafter"/>
</dbReference>
<evidence type="ECO:0008006" key="9">
    <source>
        <dbReference type="Google" id="ProtNLM"/>
    </source>
</evidence>
<evidence type="ECO:0000256" key="1">
    <source>
        <dbReference type="ARBA" id="ARBA00004141"/>
    </source>
</evidence>
<keyword evidence="2" id="KW-0813">Transport</keyword>
<dbReference type="PANTHER" id="PTHR43791:SF52">
    <property type="entry name" value="TRANSPORTER, PUTATIVE (AFU_ORTHOLOGUE AFUA_1G11820)-RELATED"/>
    <property type="match status" value="1"/>
</dbReference>
<dbReference type="Proteomes" id="UP000235672">
    <property type="component" value="Unassembled WGS sequence"/>
</dbReference>
<gene>
    <name evidence="7" type="ORF">NA56DRAFT_708095</name>
</gene>
<keyword evidence="5 6" id="KW-0472">Membrane</keyword>
<proteinExistence type="predicted"/>
<dbReference type="PANTHER" id="PTHR43791">
    <property type="entry name" value="PERMEASE-RELATED"/>
    <property type="match status" value="1"/>
</dbReference>
<evidence type="ECO:0000256" key="5">
    <source>
        <dbReference type="ARBA" id="ARBA00023136"/>
    </source>
</evidence>
<evidence type="ECO:0000256" key="6">
    <source>
        <dbReference type="SAM" id="Phobius"/>
    </source>
</evidence>
<reference evidence="7 8" key="1">
    <citation type="submission" date="2016-05" db="EMBL/GenBank/DDBJ databases">
        <title>A degradative enzymes factory behind the ericoid mycorrhizal symbiosis.</title>
        <authorList>
            <consortium name="DOE Joint Genome Institute"/>
            <person name="Martino E."/>
            <person name="Morin E."/>
            <person name="Grelet G."/>
            <person name="Kuo A."/>
            <person name="Kohler A."/>
            <person name="Daghino S."/>
            <person name="Barry K."/>
            <person name="Choi C."/>
            <person name="Cichocki N."/>
            <person name="Clum A."/>
            <person name="Copeland A."/>
            <person name="Hainaut M."/>
            <person name="Haridas S."/>
            <person name="Labutti K."/>
            <person name="Lindquist E."/>
            <person name="Lipzen A."/>
            <person name="Khouja H.-R."/>
            <person name="Murat C."/>
            <person name="Ohm R."/>
            <person name="Olson A."/>
            <person name="Spatafora J."/>
            <person name="Veneault-Fourrey C."/>
            <person name="Henrissat B."/>
            <person name="Grigoriev I."/>
            <person name="Martin F."/>
            <person name="Perotto S."/>
        </authorList>
    </citation>
    <scope>NUCLEOTIDE SEQUENCE [LARGE SCALE GENOMIC DNA]</scope>
    <source>
        <strain evidence="7 8">UAMH 7357</strain>
    </source>
</reference>